<gene>
    <name evidence="4" type="primary">LOC103514969</name>
</gene>
<dbReference type="KEGG" id="dci:103514969"/>
<dbReference type="PANTHER" id="PTHR47049:SF2">
    <property type="entry name" value="PIEZO-TYPE MECHANOSENSITIVE ION CHANNEL HOMOLOG"/>
    <property type="match status" value="1"/>
</dbReference>
<sequence>MCCPSGSSMEQTFRYIGFIRYDKLPVLDAILNMLPEIIMLIGSISIQTILDRLNSDEPSTTEDARLLSVLSNSPEPIQGAAEANGADRKFFSLHIILGKYLVLFVLCLAGVLRPSIPGAVYFVTFLACATWWATYRDLGRGFAYLCRILLLPVTIHLVCLYVYQMQWTQTLIPPRGWVARYYGLTPLVETNCDDPRLIHISDVEWPSFAEPLILIFLYYVLWFESGSLLNLVAALKYQVKDQHQKRNRKLETRGEELRL</sequence>
<accession>A0A1S4EIE7</accession>
<proteinExistence type="predicted"/>
<keyword evidence="3" id="KW-1185">Reference proteome</keyword>
<feature type="transmembrane region" description="Helical" evidence="1">
    <location>
        <begin position="142"/>
        <end position="163"/>
    </location>
</feature>
<dbReference type="PANTHER" id="PTHR47049">
    <property type="entry name" value="PIEZO-TYPE MECHANOSENSITIVE ION CHANNEL HOMOLOG"/>
    <property type="match status" value="1"/>
</dbReference>
<dbReference type="Proteomes" id="UP000079169">
    <property type="component" value="Unplaced"/>
</dbReference>
<reference evidence="4" key="1">
    <citation type="submission" date="2025-08" db="UniProtKB">
        <authorList>
            <consortium name="RefSeq"/>
        </authorList>
    </citation>
    <scope>IDENTIFICATION</scope>
</reference>
<dbReference type="STRING" id="121845.A0A1S4EIE7"/>
<dbReference type="GeneID" id="103514969"/>
<protein>
    <submittedName>
        <fullName evidence="4">Piezo-type mechanosensitive ion channel component 1-like</fullName>
    </submittedName>
</protein>
<organism evidence="3 4">
    <name type="scientific">Diaphorina citri</name>
    <name type="common">Asian citrus psyllid</name>
    <dbReference type="NCBI Taxonomy" id="121845"/>
    <lineage>
        <taxon>Eukaryota</taxon>
        <taxon>Metazoa</taxon>
        <taxon>Ecdysozoa</taxon>
        <taxon>Arthropoda</taxon>
        <taxon>Hexapoda</taxon>
        <taxon>Insecta</taxon>
        <taxon>Pterygota</taxon>
        <taxon>Neoptera</taxon>
        <taxon>Paraneoptera</taxon>
        <taxon>Hemiptera</taxon>
        <taxon>Sternorrhyncha</taxon>
        <taxon>Psylloidea</taxon>
        <taxon>Psyllidae</taxon>
        <taxon>Diaphorininae</taxon>
        <taxon>Diaphorina</taxon>
    </lineage>
</organism>
<keyword evidence="1" id="KW-1133">Transmembrane helix</keyword>
<evidence type="ECO:0000256" key="1">
    <source>
        <dbReference type="SAM" id="Phobius"/>
    </source>
</evidence>
<evidence type="ECO:0000259" key="2">
    <source>
        <dbReference type="Pfam" id="PF24871"/>
    </source>
</evidence>
<feature type="transmembrane region" description="Helical" evidence="1">
    <location>
        <begin position="212"/>
        <end position="235"/>
    </location>
</feature>
<feature type="transmembrane region" description="Helical" evidence="1">
    <location>
        <begin position="90"/>
        <end position="112"/>
    </location>
</feature>
<name>A0A1S4EIE7_DIACI</name>
<keyword evidence="1" id="KW-0472">Membrane</keyword>
<dbReference type="RefSeq" id="XP_017301933.2">
    <property type="nucleotide sequence ID" value="XM_017446444.2"/>
</dbReference>
<dbReference type="GO" id="GO:0008381">
    <property type="term" value="F:mechanosensitive monoatomic ion channel activity"/>
    <property type="evidence" value="ECO:0007669"/>
    <property type="project" value="InterPro"/>
</dbReference>
<keyword evidence="1" id="KW-0812">Transmembrane</keyword>
<evidence type="ECO:0000313" key="4">
    <source>
        <dbReference type="RefSeq" id="XP_017301933.2"/>
    </source>
</evidence>
<feature type="transmembrane region" description="Helical" evidence="1">
    <location>
        <begin position="118"/>
        <end position="135"/>
    </location>
</feature>
<dbReference type="InterPro" id="IPR056769">
    <property type="entry name" value="Piezo_TM1-24"/>
</dbReference>
<feature type="domain" description="Piezo TM1-24" evidence="2">
    <location>
        <begin position="5"/>
        <end position="250"/>
    </location>
</feature>
<dbReference type="InterPro" id="IPR027272">
    <property type="entry name" value="Piezo"/>
</dbReference>
<dbReference type="AlphaFoldDB" id="A0A1S4EIE7"/>
<dbReference type="PaxDb" id="121845-A0A1S4EIE7"/>
<evidence type="ECO:0000313" key="3">
    <source>
        <dbReference type="Proteomes" id="UP000079169"/>
    </source>
</evidence>
<dbReference type="Pfam" id="PF24871">
    <property type="entry name" value="Piezo_TM1-24"/>
    <property type="match status" value="1"/>
</dbReference>
<dbReference type="GO" id="GO:0016020">
    <property type="term" value="C:membrane"/>
    <property type="evidence" value="ECO:0007669"/>
    <property type="project" value="InterPro"/>
</dbReference>